<dbReference type="EMBL" id="MFGB01000020">
    <property type="protein sequence ID" value="OGF25773.1"/>
    <property type="molecule type" value="Genomic_DNA"/>
</dbReference>
<name>A0A1F5SH51_9BACT</name>
<dbReference type="Proteomes" id="UP000178367">
    <property type="component" value="Unassembled WGS sequence"/>
</dbReference>
<accession>A0A1F5SH51</accession>
<dbReference type="AlphaFoldDB" id="A0A1F5SH51"/>
<dbReference type="Pfam" id="PF18895">
    <property type="entry name" value="T4SS_pilin"/>
    <property type="match status" value="1"/>
</dbReference>
<evidence type="ECO:0000256" key="1">
    <source>
        <dbReference type="SAM" id="Phobius"/>
    </source>
</evidence>
<evidence type="ECO:0000313" key="2">
    <source>
        <dbReference type="EMBL" id="OGF25773.1"/>
    </source>
</evidence>
<evidence type="ECO:0000313" key="3">
    <source>
        <dbReference type="Proteomes" id="UP000178367"/>
    </source>
</evidence>
<gene>
    <name evidence="2" type="ORF">A2227_01060</name>
</gene>
<reference evidence="2 3" key="1">
    <citation type="journal article" date="2016" name="Nat. Commun.">
        <title>Thousands of microbial genomes shed light on interconnected biogeochemical processes in an aquifer system.</title>
        <authorList>
            <person name="Anantharaman K."/>
            <person name="Brown C.T."/>
            <person name="Hug L.A."/>
            <person name="Sharon I."/>
            <person name="Castelle C.J."/>
            <person name="Probst A.J."/>
            <person name="Thomas B.C."/>
            <person name="Singh A."/>
            <person name="Wilkins M.J."/>
            <person name="Karaoz U."/>
            <person name="Brodie E.L."/>
            <person name="Williams K.H."/>
            <person name="Hubbard S.S."/>
            <person name="Banfield J.F."/>
        </authorList>
    </citation>
    <scope>NUCLEOTIDE SEQUENCE [LARGE SCALE GENOMIC DNA]</scope>
</reference>
<keyword evidence="1" id="KW-0812">Transmembrane</keyword>
<sequence>MDFDLRNKIFEYLEATAKAAGFADPKSIPEIIGAIIGVFLSLLGIIFLCLIIYGGYLWMTSAGNEPKIYKAKQVLTNATTGLIIVLSAYGITQFVFTALHGATHQ</sequence>
<proteinExistence type="predicted"/>
<comment type="caution">
    <text evidence="2">The sequence shown here is derived from an EMBL/GenBank/DDBJ whole genome shotgun (WGS) entry which is preliminary data.</text>
</comment>
<dbReference type="InterPro" id="IPR043993">
    <property type="entry name" value="T4SS_pilin"/>
</dbReference>
<keyword evidence="1" id="KW-1133">Transmembrane helix</keyword>
<feature type="transmembrane region" description="Helical" evidence="1">
    <location>
        <begin position="74"/>
        <end position="96"/>
    </location>
</feature>
<feature type="transmembrane region" description="Helical" evidence="1">
    <location>
        <begin position="31"/>
        <end position="53"/>
    </location>
</feature>
<dbReference type="STRING" id="1797994.A2227_01060"/>
<protein>
    <submittedName>
        <fullName evidence="2">Uncharacterized protein</fullName>
    </submittedName>
</protein>
<organism evidence="2 3">
    <name type="scientific">Candidatus Falkowbacteria bacterium RIFOXYA2_FULL_47_19</name>
    <dbReference type="NCBI Taxonomy" id="1797994"/>
    <lineage>
        <taxon>Bacteria</taxon>
        <taxon>Candidatus Falkowiibacteriota</taxon>
    </lineage>
</organism>
<keyword evidence="1" id="KW-0472">Membrane</keyword>